<dbReference type="EMBL" id="NXIG01000001">
    <property type="protein sequence ID" value="RXI32939.1"/>
    <property type="molecule type" value="Genomic_DNA"/>
</dbReference>
<gene>
    <name evidence="3" type="primary">nifX</name>
    <name evidence="2" type="ORF">AELL_0036</name>
    <name evidence="3" type="ORF">CP962_00610</name>
</gene>
<dbReference type="PANTHER" id="PTHR33937:SF1">
    <property type="entry name" value="IRON-MOLIBDENUM COFACTOR PROCESSING PROTEIN"/>
    <property type="match status" value="1"/>
</dbReference>
<dbReference type="SUPFAM" id="SSF53146">
    <property type="entry name" value="Nitrogenase accessory factor-like"/>
    <property type="match status" value="1"/>
</dbReference>
<dbReference type="Gene3D" id="3.30.420.130">
    <property type="entry name" value="Dinitrogenase iron-molybdenum cofactor biosynthesis domain"/>
    <property type="match status" value="1"/>
</dbReference>
<dbReference type="KEGG" id="aell:AELL_0036"/>
<evidence type="ECO:0000313" key="3">
    <source>
        <dbReference type="EMBL" id="RXI32939.1"/>
    </source>
</evidence>
<evidence type="ECO:0000313" key="2">
    <source>
        <dbReference type="EMBL" id="AXX93743.1"/>
    </source>
</evidence>
<reference evidence="3 5" key="1">
    <citation type="submission" date="2017-09" db="EMBL/GenBank/DDBJ databases">
        <title>Genomics of the genus Arcobacter.</title>
        <authorList>
            <person name="Perez-Cataluna A."/>
            <person name="Figueras M.J."/>
            <person name="Salas-Masso N."/>
        </authorList>
    </citation>
    <scope>NUCLEOTIDE SEQUENCE [LARGE SCALE GENOMIC DNA]</scope>
    <source>
        <strain evidence="3 5">CECT 7837</strain>
    </source>
</reference>
<dbReference type="PANTHER" id="PTHR33937">
    <property type="entry name" value="IRON-MOLYBDENUM PROTEIN-RELATED-RELATED"/>
    <property type="match status" value="1"/>
</dbReference>
<dbReference type="GO" id="GO:0009399">
    <property type="term" value="P:nitrogen fixation"/>
    <property type="evidence" value="ECO:0007669"/>
    <property type="project" value="InterPro"/>
</dbReference>
<evidence type="ECO:0000313" key="4">
    <source>
        <dbReference type="Proteomes" id="UP000262582"/>
    </source>
</evidence>
<organism evidence="3 5">
    <name type="scientific">Arcobacter ellisii</name>
    <dbReference type="NCBI Taxonomy" id="913109"/>
    <lineage>
        <taxon>Bacteria</taxon>
        <taxon>Pseudomonadati</taxon>
        <taxon>Campylobacterota</taxon>
        <taxon>Epsilonproteobacteria</taxon>
        <taxon>Campylobacterales</taxon>
        <taxon>Arcobacteraceae</taxon>
        <taxon>Arcobacter</taxon>
    </lineage>
</organism>
<dbReference type="InterPro" id="IPR036105">
    <property type="entry name" value="DiNase_FeMo-co_biosyn_sf"/>
</dbReference>
<keyword evidence="4" id="KW-1185">Reference proteome</keyword>
<dbReference type="Proteomes" id="UP000262582">
    <property type="component" value="Chromosome"/>
</dbReference>
<dbReference type="InterPro" id="IPR003731">
    <property type="entry name" value="Di-Nase_FeMo-co_biosynth"/>
</dbReference>
<dbReference type="GO" id="GO:0051540">
    <property type="term" value="F:metal cluster binding"/>
    <property type="evidence" value="ECO:0007669"/>
    <property type="project" value="InterPro"/>
</dbReference>
<evidence type="ECO:0000259" key="1">
    <source>
        <dbReference type="Pfam" id="PF02579"/>
    </source>
</evidence>
<dbReference type="InterPro" id="IPR013480">
    <property type="entry name" value="NifX"/>
</dbReference>
<proteinExistence type="predicted"/>
<dbReference type="InterPro" id="IPR051840">
    <property type="entry name" value="NifX/NifY_domain"/>
</dbReference>
<sequence>MKSIKIKSNEPSTGNLKVAFATSDLENIDSHFGSAKQFAVYEIGKDLTNVCEIIKIEDKDTDKTVELLKDIDIVYFTNIGAIAAAKIINSGIFPIKYKESVSIEEEIKKLTTMLNTNPPPFIKKIIEKKAA</sequence>
<name>A0A347U4G5_9BACT</name>
<reference evidence="2 4" key="2">
    <citation type="submission" date="2018-08" db="EMBL/GenBank/DDBJ databases">
        <title>Complete genome of the Arcobacter ellisii type strain LMG 26155.</title>
        <authorList>
            <person name="Miller W.G."/>
            <person name="Yee E."/>
            <person name="Bono J.L."/>
        </authorList>
    </citation>
    <scope>NUCLEOTIDE SEQUENCE [LARGE SCALE GENOMIC DNA]</scope>
    <source>
        <strain evidence="2 4">LMG 26155</strain>
    </source>
</reference>
<protein>
    <submittedName>
        <fullName evidence="3">Nitrogen fixation protein NifX</fullName>
    </submittedName>
</protein>
<dbReference type="AlphaFoldDB" id="A0A347U4G5"/>
<feature type="domain" description="Dinitrogenase iron-molybdenum cofactor biosynthesis" evidence="1">
    <location>
        <begin position="26"/>
        <end position="110"/>
    </location>
</feature>
<dbReference type="Pfam" id="PF02579">
    <property type="entry name" value="Nitro_FeMo-Co"/>
    <property type="match status" value="1"/>
</dbReference>
<dbReference type="EMBL" id="CP032097">
    <property type="protein sequence ID" value="AXX93743.1"/>
    <property type="molecule type" value="Genomic_DNA"/>
</dbReference>
<accession>A0A347U4G5</accession>
<dbReference type="NCBIfam" id="TIGR02663">
    <property type="entry name" value="nifX"/>
    <property type="match status" value="1"/>
</dbReference>
<evidence type="ECO:0000313" key="5">
    <source>
        <dbReference type="Proteomes" id="UP000290588"/>
    </source>
</evidence>
<dbReference type="RefSeq" id="WP_118915997.1">
    <property type="nucleotide sequence ID" value="NZ_CP032097.1"/>
</dbReference>
<dbReference type="OrthoDB" id="5339619at2"/>
<dbReference type="Proteomes" id="UP000290588">
    <property type="component" value="Unassembled WGS sequence"/>
</dbReference>